<dbReference type="AlphaFoldDB" id="A0A512JMG2"/>
<keyword evidence="4" id="KW-1185">Reference proteome</keyword>
<dbReference type="Pfam" id="PF21986">
    <property type="entry name" value="AH_C"/>
    <property type="match status" value="1"/>
</dbReference>
<dbReference type="InterPro" id="IPR014085">
    <property type="entry name" value="Allophanate_hydrolase"/>
</dbReference>
<accession>A0A512JMG2</accession>
<dbReference type="GO" id="GO:0016787">
    <property type="term" value="F:hydrolase activity"/>
    <property type="evidence" value="ECO:0007669"/>
    <property type="project" value="UniProtKB-KW"/>
</dbReference>
<evidence type="ECO:0000259" key="1">
    <source>
        <dbReference type="Pfam" id="PF01425"/>
    </source>
</evidence>
<proteinExistence type="predicted"/>
<dbReference type="PANTHER" id="PTHR11895:SF169">
    <property type="entry name" value="GLUTAMYL-TRNA(GLN) AMIDOTRANSFERASE"/>
    <property type="match status" value="1"/>
</dbReference>
<dbReference type="InterPro" id="IPR036928">
    <property type="entry name" value="AS_sf"/>
</dbReference>
<dbReference type="Gene3D" id="3.10.490.10">
    <property type="entry name" value="Gamma-glutamyl cyclotransferase-like"/>
    <property type="match status" value="1"/>
</dbReference>
<dbReference type="Proteomes" id="UP000321750">
    <property type="component" value="Unassembled WGS sequence"/>
</dbReference>
<feature type="domain" description="Allophanate hydrolase C-terminal" evidence="2">
    <location>
        <begin position="494"/>
        <end position="617"/>
    </location>
</feature>
<name>A0A512JMG2_9HYPH</name>
<dbReference type="InterPro" id="IPR000120">
    <property type="entry name" value="Amidase"/>
</dbReference>
<gene>
    <name evidence="3" type="ORF">MGN01_30100</name>
</gene>
<dbReference type="Gene3D" id="1.20.58.1700">
    <property type="match status" value="1"/>
</dbReference>
<protein>
    <submittedName>
        <fullName evidence="3">Allophanate hydrolase</fullName>
    </submittedName>
</protein>
<feature type="domain" description="Amidase" evidence="1">
    <location>
        <begin position="52"/>
        <end position="456"/>
    </location>
</feature>
<dbReference type="InterPro" id="IPR023631">
    <property type="entry name" value="Amidase_dom"/>
</dbReference>
<reference evidence="3 4" key="1">
    <citation type="submission" date="2019-07" db="EMBL/GenBank/DDBJ databases">
        <title>Whole genome shotgun sequence of Methylobacterium gnaphalii NBRC 107716.</title>
        <authorList>
            <person name="Hosoyama A."/>
            <person name="Uohara A."/>
            <person name="Ohji S."/>
            <person name="Ichikawa N."/>
        </authorList>
    </citation>
    <scope>NUCLEOTIDE SEQUENCE [LARGE SCALE GENOMIC DNA]</scope>
    <source>
        <strain evidence="3 4">NBRC 107716</strain>
    </source>
</reference>
<keyword evidence="3" id="KW-0378">Hydrolase</keyword>
<dbReference type="NCBIfam" id="TIGR02713">
    <property type="entry name" value="allophanate_hyd"/>
    <property type="match status" value="1"/>
</dbReference>
<organism evidence="3 4">
    <name type="scientific">Methylobacterium gnaphalii</name>
    <dbReference type="NCBI Taxonomy" id="1010610"/>
    <lineage>
        <taxon>Bacteria</taxon>
        <taxon>Pseudomonadati</taxon>
        <taxon>Pseudomonadota</taxon>
        <taxon>Alphaproteobacteria</taxon>
        <taxon>Hyphomicrobiales</taxon>
        <taxon>Methylobacteriaceae</taxon>
        <taxon>Methylobacterium</taxon>
    </lineage>
</organism>
<dbReference type="InterPro" id="IPR053844">
    <property type="entry name" value="AH_C"/>
</dbReference>
<dbReference type="Pfam" id="PF01425">
    <property type="entry name" value="Amidase"/>
    <property type="match status" value="1"/>
</dbReference>
<sequence length="618" mass="64395">MPFVYTKRAHLSLEEHNALRDTLPAVLTLASLREAYRAGTLTPVDVMAIVADRMATSQDPAIFITSVARDELIAAARSLMERHPQPNSLPLWGVPFAVKDNIDVAGLPTTAACPAFAYTASINAHVVAKLKAAGALVTGKTNLDQFATGLNGTRSPYGEPRSVFDAVYISGGSSSGSAVAVGAGLAAFALGTDTAGSGRVPAAFNNLVGIKPTPGLLSTSGLVPACRSVDCITVFATSVADGLAVRHVAEGFDAADGYSRRIGSVPLPAKPRFGILSSADREFFGDDETERLYDAAVARLEALGAQPVVFDYAPFREIAELLYGGPWVAERRAAVGSFIDTNADDFDPSVRGIIESASRFSAVDAFNGQYAFEALKRRTEATWANVDLLLLPTAPTTYTVAQMKADPITLNSRLGLYTNFTNLLGLAAIAVPAGFRTDGLPAGVTLIGPGGSDDALAPLADALHRGAECGMGVARTARLPEGPLAGPDSGDRIPVAVVGAHLSGFPLNGQLLDLGGQLMRSTRTAAEYRLYVLPDTDPAKPGLQRDPGFSGPGIEVEIWSLPTAAFGRFVAGIPAPLGIGRVRLADGTDVAGFLGEAYALAGAEEITQHGGWRSYCAA</sequence>
<dbReference type="Gene3D" id="3.90.1300.10">
    <property type="entry name" value="Amidase signature (AS) domain"/>
    <property type="match status" value="1"/>
</dbReference>
<dbReference type="PANTHER" id="PTHR11895">
    <property type="entry name" value="TRANSAMIDASE"/>
    <property type="match status" value="1"/>
</dbReference>
<evidence type="ECO:0000313" key="4">
    <source>
        <dbReference type="Proteomes" id="UP000321750"/>
    </source>
</evidence>
<dbReference type="NCBIfam" id="NF006043">
    <property type="entry name" value="PRK08186.1"/>
    <property type="match status" value="1"/>
</dbReference>
<evidence type="ECO:0000259" key="2">
    <source>
        <dbReference type="Pfam" id="PF21986"/>
    </source>
</evidence>
<comment type="caution">
    <text evidence="3">The sequence shown here is derived from an EMBL/GenBank/DDBJ whole genome shotgun (WGS) entry which is preliminary data.</text>
</comment>
<evidence type="ECO:0000313" key="3">
    <source>
        <dbReference type="EMBL" id="GEP11165.1"/>
    </source>
</evidence>
<dbReference type="SUPFAM" id="SSF75304">
    <property type="entry name" value="Amidase signature (AS) enzymes"/>
    <property type="match status" value="1"/>
</dbReference>
<dbReference type="EMBL" id="BJZV01000016">
    <property type="protein sequence ID" value="GEP11165.1"/>
    <property type="molecule type" value="Genomic_DNA"/>
</dbReference>